<dbReference type="InterPro" id="IPR016098">
    <property type="entry name" value="CAP/MinC_C"/>
</dbReference>
<dbReference type="GO" id="GO:0000902">
    <property type="term" value="P:cell morphogenesis"/>
    <property type="evidence" value="ECO:0007669"/>
    <property type="project" value="TreeGrafter"/>
</dbReference>
<proteinExistence type="inferred from homology"/>
<evidence type="ECO:0000313" key="4">
    <source>
        <dbReference type="Proteomes" id="UP000625711"/>
    </source>
</evidence>
<dbReference type="EMBL" id="JAACXV010000309">
    <property type="protein sequence ID" value="KAF7280278.1"/>
    <property type="molecule type" value="Genomic_DNA"/>
</dbReference>
<dbReference type="SUPFAM" id="SSF69340">
    <property type="entry name" value="C-terminal domain of adenylylcyclase associated protein"/>
    <property type="match status" value="1"/>
</dbReference>
<dbReference type="GO" id="GO:0005737">
    <property type="term" value="C:cytoplasm"/>
    <property type="evidence" value="ECO:0007669"/>
    <property type="project" value="TreeGrafter"/>
</dbReference>
<accession>A0A834IKS5</accession>
<dbReference type="GO" id="GO:0008179">
    <property type="term" value="F:adenylate cyclase binding"/>
    <property type="evidence" value="ECO:0007669"/>
    <property type="project" value="TreeGrafter"/>
</dbReference>
<feature type="domain" description="C-CAP/cofactor C-like" evidence="2">
    <location>
        <begin position="215"/>
        <end position="353"/>
    </location>
</feature>
<dbReference type="InterPro" id="IPR013912">
    <property type="entry name" value="Adenylate_cyclase-assoc_CAP_C"/>
</dbReference>
<dbReference type="InterPro" id="IPR001837">
    <property type="entry name" value="Adenylate_cyclase-assoc_CAP"/>
</dbReference>
<dbReference type="InterPro" id="IPR017901">
    <property type="entry name" value="C-CAP_CF_C-like"/>
</dbReference>
<dbReference type="PROSITE" id="PS51329">
    <property type="entry name" value="C_CAP_COFACTOR_C"/>
    <property type="match status" value="1"/>
</dbReference>
<evidence type="ECO:0000259" key="2">
    <source>
        <dbReference type="PROSITE" id="PS51329"/>
    </source>
</evidence>
<reference evidence="3" key="1">
    <citation type="submission" date="2020-08" db="EMBL/GenBank/DDBJ databases">
        <title>Genome sequencing and assembly of the red palm weevil Rhynchophorus ferrugineus.</title>
        <authorList>
            <person name="Dias G.B."/>
            <person name="Bergman C.M."/>
            <person name="Manee M."/>
        </authorList>
    </citation>
    <scope>NUCLEOTIDE SEQUENCE</scope>
    <source>
        <strain evidence="3">AA-2017</strain>
        <tissue evidence="3">Whole larva</tissue>
    </source>
</reference>
<dbReference type="AlphaFoldDB" id="A0A834IKS5"/>
<dbReference type="OrthoDB" id="77251at2759"/>
<comment type="similarity">
    <text evidence="1">Belongs to the CAP family.</text>
</comment>
<dbReference type="SUPFAM" id="SSF101278">
    <property type="entry name" value="N-terminal domain of adenylylcyclase associated protein, CAP"/>
    <property type="match status" value="1"/>
</dbReference>
<name>A0A834IKS5_RHYFE</name>
<dbReference type="Pfam" id="PF21938">
    <property type="entry name" value="CAP_N"/>
    <property type="match status" value="1"/>
</dbReference>
<dbReference type="PANTHER" id="PTHR10652">
    <property type="entry name" value="ADENYLYL CYCLASE-ASSOCIATED PROTEIN"/>
    <property type="match status" value="1"/>
</dbReference>
<comment type="caution">
    <text evidence="3">The sequence shown here is derived from an EMBL/GenBank/DDBJ whole genome shotgun (WGS) entry which is preliminary data.</text>
</comment>
<dbReference type="GO" id="GO:0019933">
    <property type="term" value="P:cAMP-mediated signaling"/>
    <property type="evidence" value="ECO:0007669"/>
    <property type="project" value="TreeGrafter"/>
</dbReference>
<dbReference type="InterPro" id="IPR036222">
    <property type="entry name" value="CAP_N_sf"/>
</dbReference>
<sequence length="372" mass="42425">MSANTKNSPNYIYAEAFQNYLKHSEIIGGTIYEQSVAVDNAFKIMLDLFHGFNKYKKPASPLSEQYLTDPLFQEIEKIKTFEAKASDYIFQITLICKSIKIFEWVREIDIEKFIAKLNKYVQFYQQKAQSEADSLGLIHLEWLKSWNQVYDDFSTYIKTNCKNGIVWYGSASIPVHSVLGDVPAMQKTHQHQVLLEDINRGETIQNILHAFATGPDTTSKVFEKKDEKWLIQNQKGNHKDLVLNTARKDECISISNCEDCTIVIENIINSIKVELCKKVTVLLRHTSTAQIQDCKDCNIHCFDKIISVEMTSCENCGLYLSDKSLDTNISTTKCIGTGVSFPFDDGPYKTFKISDTIRTKIIPNNGIDMKPC</sequence>
<dbReference type="GO" id="GO:0007015">
    <property type="term" value="P:actin filament organization"/>
    <property type="evidence" value="ECO:0007669"/>
    <property type="project" value="TreeGrafter"/>
</dbReference>
<dbReference type="PANTHER" id="PTHR10652:SF0">
    <property type="entry name" value="ADENYLYL CYCLASE-ASSOCIATED PROTEIN"/>
    <property type="match status" value="1"/>
</dbReference>
<dbReference type="Pfam" id="PF08603">
    <property type="entry name" value="CAP_C"/>
    <property type="match status" value="1"/>
</dbReference>
<dbReference type="GO" id="GO:0003779">
    <property type="term" value="F:actin binding"/>
    <property type="evidence" value="ECO:0007669"/>
    <property type="project" value="InterPro"/>
</dbReference>
<dbReference type="InterPro" id="IPR006599">
    <property type="entry name" value="CARP_motif"/>
</dbReference>
<dbReference type="InterPro" id="IPR053950">
    <property type="entry name" value="CAP_N"/>
</dbReference>
<dbReference type="SMART" id="SM00673">
    <property type="entry name" value="CARP"/>
    <property type="match status" value="2"/>
</dbReference>
<dbReference type="Proteomes" id="UP000625711">
    <property type="component" value="Unassembled WGS sequence"/>
</dbReference>
<evidence type="ECO:0000256" key="1">
    <source>
        <dbReference type="ARBA" id="ARBA00007659"/>
    </source>
</evidence>
<dbReference type="InterPro" id="IPR036223">
    <property type="entry name" value="CAP_C_sf"/>
</dbReference>
<keyword evidence="4" id="KW-1185">Reference proteome</keyword>
<dbReference type="Gene3D" id="2.160.20.70">
    <property type="match status" value="1"/>
</dbReference>
<organism evidence="3 4">
    <name type="scientific">Rhynchophorus ferrugineus</name>
    <name type="common">Red palm weevil</name>
    <name type="synonym">Curculio ferrugineus</name>
    <dbReference type="NCBI Taxonomy" id="354439"/>
    <lineage>
        <taxon>Eukaryota</taxon>
        <taxon>Metazoa</taxon>
        <taxon>Ecdysozoa</taxon>
        <taxon>Arthropoda</taxon>
        <taxon>Hexapoda</taxon>
        <taxon>Insecta</taxon>
        <taxon>Pterygota</taxon>
        <taxon>Neoptera</taxon>
        <taxon>Endopterygota</taxon>
        <taxon>Coleoptera</taxon>
        <taxon>Polyphaga</taxon>
        <taxon>Cucujiformia</taxon>
        <taxon>Curculionidae</taxon>
        <taxon>Dryophthorinae</taxon>
        <taxon>Rhynchophorus</taxon>
    </lineage>
</organism>
<gene>
    <name evidence="3" type="ORF">GWI33_006190</name>
</gene>
<dbReference type="Gene3D" id="1.25.40.330">
    <property type="entry name" value="Adenylate cyclase-associated CAP, N-terminal domain"/>
    <property type="match status" value="1"/>
</dbReference>
<evidence type="ECO:0000313" key="3">
    <source>
        <dbReference type="EMBL" id="KAF7280278.1"/>
    </source>
</evidence>
<protein>
    <recommendedName>
        <fullName evidence="2">C-CAP/cofactor C-like domain-containing protein</fullName>
    </recommendedName>
</protein>